<dbReference type="InterPro" id="IPR036890">
    <property type="entry name" value="HATPase_C_sf"/>
</dbReference>
<dbReference type="PANTHER" id="PTHR23336:SF17">
    <property type="entry name" value="MORC FAMILY CW-TYPE ZINC FINGER PROTEIN 3"/>
    <property type="match status" value="1"/>
</dbReference>
<evidence type="ECO:0008006" key="3">
    <source>
        <dbReference type="Google" id="ProtNLM"/>
    </source>
</evidence>
<evidence type="ECO:0000313" key="1">
    <source>
        <dbReference type="Ensembl" id="ENSPKIP00000025911.1"/>
    </source>
</evidence>
<dbReference type="Ensembl" id="ENSPKIT00000006659.1">
    <property type="protein sequence ID" value="ENSPKIP00000025911.1"/>
    <property type="gene ID" value="ENSPKIG00000008578.1"/>
</dbReference>
<reference evidence="1" key="1">
    <citation type="submission" date="2025-08" db="UniProtKB">
        <authorList>
            <consortium name="Ensembl"/>
        </authorList>
    </citation>
    <scope>IDENTIFICATION</scope>
</reference>
<keyword evidence="2" id="KW-1185">Reference proteome</keyword>
<dbReference type="GeneTree" id="ENSGT00940000166160"/>
<evidence type="ECO:0000313" key="2">
    <source>
        <dbReference type="Proteomes" id="UP000261540"/>
    </source>
</evidence>
<organism evidence="1 2">
    <name type="scientific">Paramormyrops kingsleyae</name>
    <dbReference type="NCBI Taxonomy" id="1676925"/>
    <lineage>
        <taxon>Eukaryota</taxon>
        <taxon>Metazoa</taxon>
        <taxon>Chordata</taxon>
        <taxon>Craniata</taxon>
        <taxon>Vertebrata</taxon>
        <taxon>Euteleostomi</taxon>
        <taxon>Actinopterygii</taxon>
        <taxon>Neopterygii</taxon>
        <taxon>Teleostei</taxon>
        <taxon>Osteoglossocephala</taxon>
        <taxon>Osteoglossomorpha</taxon>
        <taxon>Osteoglossiformes</taxon>
        <taxon>Mormyridae</taxon>
        <taxon>Paramormyrops</taxon>
    </lineage>
</organism>
<accession>A0A3B3S7E2</accession>
<dbReference type="Gene3D" id="3.30.565.10">
    <property type="entry name" value="Histidine kinase-like ATPase, C-terminal domain"/>
    <property type="match status" value="1"/>
</dbReference>
<name>A0A3B3S7E2_9TELE</name>
<protein>
    <recommendedName>
        <fullName evidence="3">Morc S5 domain-containing protein</fullName>
    </recommendedName>
</protein>
<dbReference type="Proteomes" id="UP000261540">
    <property type="component" value="Unplaced"/>
</dbReference>
<reference evidence="1" key="2">
    <citation type="submission" date="2025-09" db="UniProtKB">
        <authorList>
            <consortium name="Ensembl"/>
        </authorList>
    </citation>
    <scope>IDENTIFICATION</scope>
</reference>
<dbReference type="SUPFAM" id="SSF55874">
    <property type="entry name" value="ATPase domain of HSP90 chaperone/DNA topoisomerase II/histidine kinase"/>
    <property type="match status" value="1"/>
</dbReference>
<dbReference type="GO" id="GO:0016605">
    <property type="term" value="C:PML body"/>
    <property type="evidence" value="ECO:0007669"/>
    <property type="project" value="TreeGrafter"/>
</dbReference>
<sequence length="269" mass="29584">MSMPNMVGVPLSMLDPKFLHTNSTSHTWPFSAIAELIDNAYDPDVMAKQLWIDWTRIKGFDCLTFQDNGKGMTKKGMHKMLSFGFSDKQAVGGHAPVGMYGNGFKSSSMRLGKDAIIFSKISDTMSVGLLSQSYLESIQAEHVVVPIVTLGHDGQSSVEDAASLQDILKHSPFNTEEELLTELTAITSISSTGTRIIIWNLRRVANGETEFDLSTNRYDIRIPEDACETHKNQNITQSVPEIIYSLRVSISDGEPIGSQAGFGACKYLP</sequence>
<dbReference type="PANTHER" id="PTHR23336">
    <property type="entry name" value="ZINC FINGER CW-TYPE COILED-COIL DOMAIN PROTEIN 3"/>
    <property type="match status" value="1"/>
</dbReference>
<proteinExistence type="predicted"/>
<dbReference type="AlphaFoldDB" id="A0A3B3S7E2"/>
<dbReference type="GO" id="GO:0016887">
    <property type="term" value="F:ATP hydrolysis activity"/>
    <property type="evidence" value="ECO:0007669"/>
    <property type="project" value="InterPro"/>
</dbReference>
<dbReference type="Pfam" id="PF13589">
    <property type="entry name" value="HATPase_c_3"/>
    <property type="match status" value="1"/>
</dbReference>
<dbReference type="InterPro" id="IPR045261">
    <property type="entry name" value="MORC_ATPase"/>
</dbReference>